<evidence type="ECO:0000313" key="3">
    <source>
        <dbReference type="Proteomes" id="UP000183635"/>
    </source>
</evidence>
<dbReference type="Pfam" id="PF01890">
    <property type="entry name" value="CbiG_C"/>
    <property type="match status" value="1"/>
</dbReference>
<dbReference type="AlphaFoldDB" id="A0A1I3A3G6"/>
<dbReference type="InterPro" id="IPR002750">
    <property type="entry name" value="CobE/GbiG_C"/>
</dbReference>
<accession>A0A1I3A3G6</accession>
<dbReference type="Proteomes" id="UP000183635">
    <property type="component" value="Unassembled WGS sequence"/>
</dbReference>
<proteinExistence type="predicted"/>
<reference evidence="2 3" key="1">
    <citation type="submission" date="2016-10" db="EMBL/GenBank/DDBJ databases">
        <authorList>
            <person name="de Groot N.N."/>
        </authorList>
    </citation>
    <scope>NUCLEOTIDE SEQUENCE [LARGE SCALE GENOMIC DNA]</scope>
    <source>
        <strain evidence="2 3">DSM 8537</strain>
    </source>
</reference>
<evidence type="ECO:0000313" key="2">
    <source>
        <dbReference type="EMBL" id="SFH44416.1"/>
    </source>
</evidence>
<feature type="domain" description="CobE/GbiG C-terminal" evidence="1">
    <location>
        <begin position="3"/>
        <end position="111"/>
    </location>
</feature>
<evidence type="ECO:0000259" key="1">
    <source>
        <dbReference type="Pfam" id="PF01890"/>
    </source>
</evidence>
<dbReference type="SUPFAM" id="SSF159664">
    <property type="entry name" value="CobE/GbiG C-terminal domain-like"/>
    <property type="match status" value="1"/>
</dbReference>
<dbReference type="InterPro" id="IPR036518">
    <property type="entry name" value="CobE/GbiG_C_sf"/>
</dbReference>
<gene>
    <name evidence="2" type="ORF">SAMN04488021_11250</name>
</gene>
<dbReference type="Gene3D" id="3.30.420.180">
    <property type="entry name" value="CobE/GbiG C-terminal domain"/>
    <property type="match status" value="1"/>
</dbReference>
<dbReference type="STRING" id="34004.SAMN04488021_11250"/>
<dbReference type="EMBL" id="FOPU01000012">
    <property type="protein sequence ID" value="SFH44416.1"/>
    <property type="molecule type" value="Genomic_DNA"/>
</dbReference>
<dbReference type="GO" id="GO:0009236">
    <property type="term" value="P:cobalamin biosynthetic process"/>
    <property type="evidence" value="ECO:0007669"/>
    <property type="project" value="InterPro"/>
</dbReference>
<dbReference type="RefSeq" id="WP_074967322.1">
    <property type="nucleotide sequence ID" value="NZ_CBCRYP010000010.1"/>
</dbReference>
<organism evidence="2 3">
    <name type="scientific">Paracoccus aminovorans</name>
    <dbReference type="NCBI Taxonomy" id="34004"/>
    <lineage>
        <taxon>Bacteria</taxon>
        <taxon>Pseudomonadati</taxon>
        <taxon>Pseudomonadota</taxon>
        <taxon>Alphaproteobacteria</taxon>
        <taxon>Rhodobacterales</taxon>
        <taxon>Paracoccaceae</taxon>
        <taxon>Paracoccus</taxon>
    </lineage>
</organism>
<sequence>MRVAGLGFRKAAGVASLADALARAGRADALATAPDKAGAPAIRDLARATGLPLLAVEVAGTATPTRSARVAALYGTGSLAEAAALAALAPGARLVAPRTTSQDGMATCAIAEGDPA</sequence>
<dbReference type="GO" id="GO:0016787">
    <property type="term" value="F:hydrolase activity"/>
    <property type="evidence" value="ECO:0007669"/>
    <property type="project" value="UniProtKB-KW"/>
</dbReference>
<name>A0A1I3A3G6_9RHOB</name>
<keyword evidence="2" id="KW-0378">Hydrolase</keyword>
<dbReference type="OrthoDB" id="7475241at2"/>
<protein>
    <submittedName>
        <fullName evidence="2">Cobalt-precorrin 5A hydrolase</fullName>
    </submittedName>
</protein>
<keyword evidence="3" id="KW-1185">Reference proteome</keyword>